<name>A0A5C6X909_9DELT</name>
<dbReference type="SMART" id="SM00471">
    <property type="entry name" value="HDc"/>
    <property type="match status" value="1"/>
</dbReference>
<dbReference type="InterPro" id="IPR003607">
    <property type="entry name" value="HD/PDEase_dom"/>
</dbReference>
<proteinExistence type="predicted"/>
<protein>
    <submittedName>
        <fullName evidence="2">HD domain-containing protein</fullName>
    </submittedName>
</protein>
<dbReference type="PANTHER" id="PTHR33594">
    <property type="entry name" value="SUPERFAMILY HYDROLASE, PUTATIVE (AFU_ORTHOLOGUE AFUA_1G03035)-RELATED"/>
    <property type="match status" value="1"/>
</dbReference>
<evidence type="ECO:0000259" key="1">
    <source>
        <dbReference type="SMART" id="SM00471"/>
    </source>
</evidence>
<accession>A0A5C6X909</accession>
<dbReference type="Pfam" id="PF01966">
    <property type="entry name" value="HD"/>
    <property type="match status" value="1"/>
</dbReference>
<dbReference type="InterPro" id="IPR006674">
    <property type="entry name" value="HD_domain"/>
</dbReference>
<dbReference type="SUPFAM" id="SSF109604">
    <property type="entry name" value="HD-domain/PDEase-like"/>
    <property type="match status" value="1"/>
</dbReference>
<feature type="domain" description="HD/PDEase" evidence="1">
    <location>
        <begin position="62"/>
        <end position="178"/>
    </location>
</feature>
<dbReference type="Proteomes" id="UP000321046">
    <property type="component" value="Unassembled WGS sequence"/>
</dbReference>
<evidence type="ECO:0000313" key="2">
    <source>
        <dbReference type="EMBL" id="TXD36835.1"/>
    </source>
</evidence>
<dbReference type="EMBL" id="VOSL01000043">
    <property type="protein sequence ID" value="TXD36835.1"/>
    <property type="molecule type" value="Genomic_DNA"/>
</dbReference>
<organism evidence="2 3">
    <name type="scientific">Lujinxingia vulgaris</name>
    <dbReference type="NCBI Taxonomy" id="2600176"/>
    <lineage>
        <taxon>Bacteria</taxon>
        <taxon>Deltaproteobacteria</taxon>
        <taxon>Bradymonadales</taxon>
        <taxon>Lujinxingiaceae</taxon>
        <taxon>Lujinxingia</taxon>
    </lineage>
</organism>
<dbReference type="Gene3D" id="1.10.3210.50">
    <property type="match status" value="1"/>
</dbReference>
<evidence type="ECO:0000313" key="3">
    <source>
        <dbReference type="Proteomes" id="UP000321046"/>
    </source>
</evidence>
<comment type="caution">
    <text evidence="2">The sequence shown here is derived from an EMBL/GenBank/DDBJ whole genome shotgun (WGS) entry which is preliminary data.</text>
</comment>
<gene>
    <name evidence="2" type="ORF">FRC96_08935</name>
</gene>
<dbReference type="CDD" id="cd00077">
    <property type="entry name" value="HDc"/>
    <property type="match status" value="1"/>
</dbReference>
<reference evidence="2 3" key="1">
    <citation type="submission" date="2019-08" db="EMBL/GenBank/DDBJ databases">
        <title>Bradymonadales sp. TMQ2.</title>
        <authorList>
            <person name="Liang Q."/>
        </authorList>
    </citation>
    <scope>NUCLEOTIDE SEQUENCE [LARGE SCALE GENOMIC DNA]</scope>
    <source>
        <strain evidence="2 3">TMQ2</strain>
    </source>
</reference>
<sequence length="255" mass="27978">MMASRLSSGACLEPPNIAEEKRPCEGPLTAELTMTDTLKTATDALSLCELAKEHARTSMAATAGHDMAHLERVHRVAMMLWDAEGGDREVIEVSAWLHDLVNLPKDHPKRRDASTLSAEAAVRWIGERMTRGQRALVFEAIQRHSYSAGFVPESLEAKIVCDADRLDALGAVGLMRTLETGGALGRASFHGDDPFCTEREPDDGVFTLDHVFAKLFKLPAMLHTDAARRVAEQRVAVMEDFLAALGAELGRAYRR</sequence>
<dbReference type="PANTHER" id="PTHR33594:SF1">
    <property type="entry name" value="HD_PDEASE DOMAIN-CONTAINING PROTEIN"/>
    <property type="match status" value="1"/>
</dbReference>
<dbReference type="AlphaFoldDB" id="A0A5C6X909"/>